<dbReference type="RefSeq" id="WP_113978968.1">
    <property type="nucleotide sequence ID" value="NZ_QMEY01000001.1"/>
</dbReference>
<dbReference type="InterPro" id="IPR014710">
    <property type="entry name" value="RmlC-like_jellyroll"/>
</dbReference>
<dbReference type="InterPro" id="IPR011051">
    <property type="entry name" value="RmlC_Cupin_sf"/>
</dbReference>
<dbReference type="Proteomes" id="UP000253303">
    <property type="component" value="Unassembled WGS sequence"/>
</dbReference>
<comment type="caution">
    <text evidence="1">The sequence shown here is derived from an EMBL/GenBank/DDBJ whole genome shotgun (WGS) entry which is preliminary data.</text>
</comment>
<evidence type="ECO:0000313" key="2">
    <source>
        <dbReference type="Proteomes" id="UP000253303"/>
    </source>
</evidence>
<evidence type="ECO:0000313" key="1">
    <source>
        <dbReference type="EMBL" id="RBQ21872.1"/>
    </source>
</evidence>
<dbReference type="SUPFAM" id="SSF51182">
    <property type="entry name" value="RmlC-like cupins"/>
    <property type="match status" value="1"/>
</dbReference>
<dbReference type="EMBL" id="QMEY01000001">
    <property type="protein sequence ID" value="RBQ21872.1"/>
    <property type="molecule type" value="Genomic_DNA"/>
</dbReference>
<keyword evidence="2" id="KW-1185">Reference proteome</keyword>
<sequence length="135" mass="14394">MPVIRHTERRRTETPNGVMTTLATPTQGGTAGLAVWHVEFAPGRRGPEHAFDTEQVWTIVAGAATVELPAGTLTVAAGDTLVLPADDLRQMTADPERGFTAIVAAPAGTRVYTPADEPCDLAPRGDERIVPLWAR</sequence>
<dbReference type="Gene3D" id="2.60.120.10">
    <property type="entry name" value="Jelly Rolls"/>
    <property type="match status" value="1"/>
</dbReference>
<dbReference type="OrthoDB" id="5145129at2"/>
<gene>
    <name evidence="1" type="ORF">DP939_04145</name>
</gene>
<proteinExistence type="predicted"/>
<reference evidence="1 2" key="1">
    <citation type="submission" date="2018-06" db="EMBL/GenBank/DDBJ databases">
        <title>Sphaerisporangium craniellae sp. nov., isolated from a marine sponge in the South China Sea.</title>
        <authorList>
            <person name="Li L."/>
        </authorList>
    </citation>
    <scope>NUCLEOTIDE SEQUENCE [LARGE SCALE GENOMIC DNA]</scope>
    <source>
        <strain evidence="1 2">LHW63015</strain>
    </source>
</reference>
<organism evidence="1 2">
    <name type="scientific">Spongiactinospora rosea</name>
    <dbReference type="NCBI Taxonomy" id="2248750"/>
    <lineage>
        <taxon>Bacteria</taxon>
        <taxon>Bacillati</taxon>
        <taxon>Actinomycetota</taxon>
        <taxon>Actinomycetes</taxon>
        <taxon>Streptosporangiales</taxon>
        <taxon>Streptosporangiaceae</taxon>
        <taxon>Spongiactinospora</taxon>
    </lineage>
</organism>
<name>A0A366M8S6_9ACTN</name>
<protein>
    <submittedName>
        <fullName evidence="1">Cupin</fullName>
    </submittedName>
</protein>
<dbReference type="AlphaFoldDB" id="A0A366M8S6"/>
<accession>A0A366M8S6</accession>